<dbReference type="GO" id="GO:0003677">
    <property type="term" value="F:DNA binding"/>
    <property type="evidence" value="ECO:0007669"/>
    <property type="project" value="InterPro"/>
</dbReference>
<name>A0A6G1H3Z2_9PEZI</name>
<dbReference type="SUPFAM" id="SSF48150">
    <property type="entry name" value="DNA-glycosylase"/>
    <property type="match status" value="1"/>
</dbReference>
<dbReference type="SMART" id="SM00478">
    <property type="entry name" value="ENDO3c"/>
    <property type="match status" value="1"/>
</dbReference>
<gene>
    <name evidence="5" type="ORF">K402DRAFT_392540</name>
</gene>
<reference evidence="5" key="1">
    <citation type="journal article" date="2020" name="Stud. Mycol.">
        <title>101 Dothideomycetes genomes: a test case for predicting lifestyles and emergence of pathogens.</title>
        <authorList>
            <person name="Haridas S."/>
            <person name="Albert R."/>
            <person name="Binder M."/>
            <person name="Bloem J."/>
            <person name="Labutti K."/>
            <person name="Salamov A."/>
            <person name="Andreopoulos B."/>
            <person name="Baker S."/>
            <person name="Barry K."/>
            <person name="Bills G."/>
            <person name="Bluhm B."/>
            <person name="Cannon C."/>
            <person name="Castanera R."/>
            <person name="Culley D."/>
            <person name="Daum C."/>
            <person name="Ezra D."/>
            <person name="Gonzalez J."/>
            <person name="Henrissat B."/>
            <person name="Kuo A."/>
            <person name="Liang C."/>
            <person name="Lipzen A."/>
            <person name="Lutzoni F."/>
            <person name="Magnuson J."/>
            <person name="Mondo S."/>
            <person name="Nolan M."/>
            <person name="Ohm R."/>
            <person name="Pangilinan J."/>
            <person name="Park H.-J."/>
            <person name="Ramirez L."/>
            <person name="Alfaro M."/>
            <person name="Sun H."/>
            <person name="Tritt A."/>
            <person name="Yoshinaga Y."/>
            <person name="Zwiers L.-H."/>
            <person name="Turgeon B."/>
            <person name="Goodwin S."/>
            <person name="Spatafora J."/>
            <person name="Crous P."/>
            <person name="Grigoriev I."/>
        </authorList>
    </citation>
    <scope>NUCLEOTIDE SEQUENCE</scope>
    <source>
        <strain evidence="5">CBS 113979</strain>
    </source>
</reference>
<feature type="region of interest" description="Disordered" evidence="3">
    <location>
        <begin position="115"/>
        <end position="228"/>
    </location>
</feature>
<feature type="compositionally biased region" description="Polar residues" evidence="3">
    <location>
        <begin position="115"/>
        <end position="128"/>
    </location>
</feature>
<protein>
    <submittedName>
        <fullName evidence="5">DNA glycosylase</fullName>
    </submittedName>
</protein>
<dbReference type="InterPro" id="IPR045138">
    <property type="entry name" value="MeCP2/MBD4"/>
</dbReference>
<dbReference type="PANTHER" id="PTHR15074:SF0">
    <property type="entry name" value="METHYL-CPG-BINDING DOMAIN PROTEIN 4-LIKE PROTEIN"/>
    <property type="match status" value="1"/>
</dbReference>
<evidence type="ECO:0000313" key="5">
    <source>
        <dbReference type="EMBL" id="KAF1987740.1"/>
    </source>
</evidence>
<dbReference type="OrthoDB" id="10265068at2759"/>
<keyword evidence="2" id="KW-0539">Nucleus</keyword>
<feature type="region of interest" description="Disordered" evidence="3">
    <location>
        <begin position="1"/>
        <end position="28"/>
    </location>
</feature>
<dbReference type="EMBL" id="ML977151">
    <property type="protein sequence ID" value="KAF1987740.1"/>
    <property type="molecule type" value="Genomic_DNA"/>
</dbReference>
<dbReference type="InterPro" id="IPR011257">
    <property type="entry name" value="DNA_glycosylase"/>
</dbReference>
<sequence length="456" mass="50980">MANAPDRRFDPPPTPESMRSTPSISEHNMSSYSIMGDFLTPSLAFSIAETEIKHFAQQHPFFKNPTSQHNKRERKTFLSDVVYQALKMGLSEDETAQCKKNARKWLKDHIADTTTVNETSESDPTNRATQRDEYLQSHPPSEAAKELVKRAHQSQQRTSYFPLPSAPATPSTARKTRKRKHNAEPIPDGTPAWLKRHTSLKDRSTSFTSSPSPSKKPRPPPGTVSSIPFPSTLSPTFGLIQETLAAQPFSLLLAVALLNKTRATVALPVIGTLLSLYPSPYALSAADPTDLSTLMRHLGLQNTRAKTLITLASAWSAFPPQKHRRYRTLHYPTPSSGVTIKPSETLSDDTHDPRPGAYEIGHLPGIGPYALDSWRIFCRDVCRELAEDWNGKGAEPEFQPEWMRVQPKDKELRAFLRWMWLREGWVWDAELGEKSVAGPEVLAEAERGGVEVLEEG</sequence>
<keyword evidence="6" id="KW-1185">Reference proteome</keyword>
<organism evidence="5 6">
    <name type="scientific">Aulographum hederae CBS 113979</name>
    <dbReference type="NCBI Taxonomy" id="1176131"/>
    <lineage>
        <taxon>Eukaryota</taxon>
        <taxon>Fungi</taxon>
        <taxon>Dikarya</taxon>
        <taxon>Ascomycota</taxon>
        <taxon>Pezizomycotina</taxon>
        <taxon>Dothideomycetes</taxon>
        <taxon>Pleosporomycetidae</taxon>
        <taxon>Aulographales</taxon>
        <taxon>Aulographaceae</taxon>
    </lineage>
</organism>
<evidence type="ECO:0000256" key="1">
    <source>
        <dbReference type="ARBA" id="ARBA00004123"/>
    </source>
</evidence>
<evidence type="ECO:0000259" key="4">
    <source>
        <dbReference type="SMART" id="SM00478"/>
    </source>
</evidence>
<dbReference type="GO" id="GO:0005634">
    <property type="term" value="C:nucleus"/>
    <property type="evidence" value="ECO:0007669"/>
    <property type="project" value="UniProtKB-SubCell"/>
</dbReference>
<dbReference type="PANTHER" id="PTHR15074">
    <property type="entry name" value="METHYL-CPG-BINDING PROTEIN"/>
    <property type="match status" value="1"/>
</dbReference>
<comment type="subcellular location">
    <subcellularLocation>
        <location evidence="1">Nucleus</location>
    </subcellularLocation>
</comment>
<evidence type="ECO:0000256" key="2">
    <source>
        <dbReference type="ARBA" id="ARBA00023242"/>
    </source>
</evidence>
<accession>A0A6G1H3Z2</accession>
<feature type="compositionally biased region" description="Polar residues" evidence="3">
    <location>
        <begin position="17"/>
        <end position="28"/>
    </location>
</feature>
<dbReference type="GO" id="GO:0003824">
    <property type="term" value="F:catalytic activity"/>
    <property type="evidence" value="ECO:0007669"/>
    <property type="project" value="InterPro"/>
</dbReference>
<dbReference type="Proteomes" id="UP000800041">
    <property type="component" value="Unassembled WGS sequence"/>
</dbReference>
<evidence type="ECO:0000313" key="6">
    <source>
        <dbReference type="Proteomes" id="UP000800041"/>
    </source>
</evidence>
<evidence type="ECO:0000256" key="3">
    <source>
        <dbReference type="SAM" id="MobiDB-lite"/>
    </source>
</evidence>
<dbReference type="Gene3D" id="1.10.340.30">
    <property type="entry name" value="Hypothetical protein, domain 2"/>
    <property type="match status" value="1"/>
</dbReference>
<dbReference type="InterPro" id="IPR003265">
    <property type="entry name" value="HhH-GPD_domain"/>
</dbReference>
<dbReference type="AlphaFoldDB" id="A0A6G1H3Z2"/>
<feature type="compositionally biased region" description="Basic and acidic residues" evidence="3">
    <location>
        <begin position="1"/>
        <end position="10"/>
    </location>
</feature>
<proteinExistence type="predicted"/>
<dbReference type="GO" id="GO:0006285">
    <property type="term" value="P:base-excision repair, AP site formation"/>
    <property type="evidence" value="ECO:0007669"/>
    <property type="project" value="UniProtKB-ARBA"/>
</dbReference>
<feature type="domain" description="HhH-GPD" evidence="4">
    <location>
        <begin position="257"/>
        <end position="424"/>
    </location>
</feature>